<evidence type="ECO:0000313" key="2">
    <source>
        <dbReference type="Proteomes" id="UP000640583"/>
    </source>
</evidence>
<name>A0A8J7IYR6_9RHOB</name>
<reference evidence="1" key="1">
    <citation type="submission" date="2020-10" db="EMBL/GenBank/DDBJ databases">
        <title>Paenihalocynthiibacter styelae gen. nov., sp. nov., isolated from stalked sea squirt Styela clava.</title>
        <authorList>
            <person name="Kim Y.-O."/>
            <person name="Yoon J.-H."/>
        </authorList>
    </citation>
    <scope>NUCLEOTIDE SEQUENCE</scope>
    <source>
        <strain evidence="1">MYP1-1</strain>
    </source>
</reference>
<gene>
    <name evidence="1" type="ORF">H1D41_13925</name>
</gene>
<protein>
    <submittedName>
        <fullName evidence="1">DUF2793 domain-containing protein</fullName>
    </submittedName>
</protein>
<dbReference type="AlphaFoldDB" id="A0A8J7IYR6"/>
<comment type="caution">
    <text evidence="1">The sequence shown here is derived from an EMBL/GenBank/DDBJ whole genome shotgun (WGS) entry which is preliminary data.</text>
</comment>
<organism evidence="1 2">
    <name type="scientific">Halocynthiibacter styelae</name>
    <dbReference type="NCBI Taxonomy" id="2761955"/>
    <lineage>
        <taxon>Bacteria</taxon>
        <taxon>Pseudomonadati</taxon>
        <taxon>Pseudomonadota</taxon>
        <taxon>Alphaproteobacteria</taxon>
        <taxon>Rhodobacterales</taxon>
        <taxon>Paracoccaceae</taxon>
        <taxon>Halocynthiibacter</taxon>
    </lineage>
</organism>
<proteinExistence type="predicted"/>
<dbReference type="InterPro" id="IPR021251">
    <property type="entry name" value="DUF2793"/>
</dbReference>
<dbReference type="RefSeq" id="WP_228849491.1">
    <property type="nucleotide sequence ID" value="NZ_JADCKQ010000011.1"/>
</dbReference>
<dbReference type="Pfam" id="PF10983">
    <property type="entry name" value="DUF2793"/>
    <property type="match status" value="1"/>
</dbReference>
<dbReference type="EMBL" id="JADCKQ010000011">
    <property type="protein sequence ID" value="MBI1494740.1"/>
    <property type="molecule type" value="Genomic_DNA"/>
</dbReference>
<evidence type="ECO:0000313" key="1">
    <source>
        <dbReference type="EMBL" id="MBI1494740.1"/>
    </source>
</evidence>
<accession>A0A8J7IYR6</accession>
<keyword evidence="2" id="KW-1185">Reference proteome</keyword>
<dbReference type="InterPro" id="IPR011050">
    <property type="entry name" value="Pectin_lyase_fold/virulence"/>
</dbReference>
<sequence length="474" mass="48462">MTNTPILSMPYIAPSQAQKHVTHNEALRLLDVLVQLVADSRSDTTPPPAPSEGQCFIVAPGATGDWAGQDEQIALHENGVWIFIAPQSGWIAMITDTMELAVFDGAAWGPVKANLTSDALNNLVHIGVNTSADATNKLAVSADATLLNHAGGGHQLKVNKNTPGDTASLLFQSAWTGHAEMGLSGNTDFTVKVSADGGTWFTAMETDGATGRVSFPSGGVRLMLAAPTTWYVDPGNGNDSNSGLFSGTGAFATLQRAVDEVLSIDAGGHAVTIQLADDTYNLTSPVVIDQPLVGGGEIMITGNTASPSLVALNSSAGVFDVIGAVVSLSGVELSTSAPAEVCINGAENAQITLSEIEFGTGGSAHISLQNAECEVVGDVEITGDADRHIALDHKAVFRMEGQTLSLTGAPDFPTAFIEANNGSAASFDGNSFSGTASGPRYDISVLSSVNTYGAGVSHLPGGSAGSTSDGGIYA</sequence>
<dbReference type="Proteomes" id="UP000640583">
    <property type="component" value="Unassembled WGS sequence"/>
</dbReference>
<dbReference type="SUPFAM" id="SSF51126">
    <property type="entry name" value="Pectin lyase-like"/>
    <property type="match status" value="1"/>
</dbReference>